<evidence type="ECO:0000259" key="1">
    <source>
        <dbReference type="Pfam" id="PF08818"/>
    </source>
</evidence>
<protein>
    <submittedName>
        <fullName evidence="2">DUF1801 domain-containing protein</fullName>
    </submittedName>
</protein>
<dbReference type="Gene3D" id="3.90.1150.200">
    <property type="match status" value="1"/>
</dbReference>
<proteinExistence type="predicted"/>
<dbReference type="RefSeq" id="WP_190265791.1">
    <property type="nucleotide sequence ID" value="NZ_BAABAD010000003.1"/>
</dbReference>
<dbReference type="Pfam" id="PF08818">
    <property type="entry name" value="DUF1801"/>
    <property type="match status" value="1"/>
</dbReference>
<dbReference type="SUPFAM" id="SSF159888">
    <property type="entry name" value="YdhG-like"/>
    <property type="match status" value="1"/>
</dbReference>
<accession>A0ABR7W7D9</accession>
<dbReference type="EMBL" id="JACWMS010000001">
    <property type="protein sequence ID" value="MBD1318730.1"/>
    <property type="molecule type" value="Genomic_DNA"/>
</dbReference>
<dbReference type="Proteomes" id="UP000602395">
    <property type="component" value="Unassembled WGS sequence"/>
</dbReference>
<reference evidence="2 3" key="1">
    <citation type="submission" date="2020-09" db="EMBL/GenBank/DDBJ databases">
        <title>Novel species in genus Gordonia.</title>
        <authorList>
            <person name="Zhang G."/>
        </authorList>
    </citation>
    <scope>NUCLEOTIDE SEQUENCE [LARGE SCALE GENOMIC DNA]</scope>
    <source>
        <strain evidence="2 3">ON-33</strain>
    </source>
</reference>
<evidence type="ECO:0000313" key="3">
    <source>
        <dbReference type="Proteomes" id="UP000602395"/>
    </source>
</evidence>
<sequence>MGTVDDYLAGLDPDDRDAIERVYSIARELVPDTEQGTSYGMPALTYRGKPLLSVMRTKKHIGVYPFSQDAVAAAAPRLDGFDLDKGTIRFQPDTPMSDEAVRAMVSARRDQITGG</sequence>
<gene>
    <name evidence="2" type="ORF">IDF66_03975</name>
</gene>
<feature type="domain" description="YdhG-like" evidence="1">
    <location>
        <begin position="16"/>
        <end position="107"/>
    </location>
</feature>
<dbReference type="InterPro" id="IPR014922">
    <property type="entry name" value="YdhG-like"/>
</dbReference>
<organism evidence="2 3">
    <name type="scientific">Gordonia hankookensis</name>
    <dbReference type="NCBI Taxonomy" id="589403"/>
    <lineage>
        <taxon>Bacteria</taxon>
        <taxon>Bacillati</taxon>
        <taxon>Actinomycetota</taxon>
        <taxon>Actinomycetes</taxon>
        <taxon>Mycobacteriales</taxon>
        <taxon>Gordoniaceae</taxon>
        <taxon>Gordonia</taxon>
    </lineage>
</organism>
<keyword evidence="3" id="KW-1185">Reference proteome</keyword>
<evidence type="ECO:0000313" key="2">
    <source>
        <dbReference type="EMBL" id="MBD1318730.1"/>
    </source>
</evidence>
<comment type="caution">
    <text evidence="2">The sequence shown here is derived from an EMBL/GenBank/DDBJ whole genome shotgun (WGS) entry which is preliminary data.</text>
</comment>
<name>A0ABR7W7D9_9ACTN</name>